<dbReference type="InterPro" id="IPR007111">
    <property type="entry name" value="NACHT_NTPase"/>
</dbReference>
<feature type="repeat" description="HEAT" evidence="1">
    <location>
        <begin position="1055"/>
        <end position="1079"/>
    </location>
</feature>
<dbReference type="Pfam" id="PF13646">
    <property type="entry name" value="HEAT_2"/>
    <property type="match status" value="1"/>
</dbReference>
<dbReference type="PROSITE" id="PS50077">
    <property type="entry name" value="HEAT_REPEAT"/>
    <property type="match status" value="2"/>
</dbReference>
<sequence length="1141" mass="130128">MPAKRKTPPGQDGHSSLRRSKSLRARSSHCSSFVDDKKNTEGSQEGGESSSRVDSRDRSMPSKTDERVGKYSDDVLKSLTTIFVVYAHENERLAPEKKADAESAQKIIEWLISLRSRVNSDRSPLVRGSGDDREINTSGVHNILSNQLCLLPNIGDFHKGDEVRPVDKVILCRSKVLQAYLENVKMKDYLQKIKEFYDSKKELRSGTKEERSEFGDGLKQILIEYWQSSSVATPPTDTTLSASSGPDTGFHHVVTEMALLKLREQENPECETIVPVNLNGESDLNELRVWVAPSDKSKPWVFHKSQPLHQVFFKLLKRIFVGLSETIRAFETCYNKCVKIFSDDHVRFGDLTDQGFFNKVERKINKALKKIKRDHLADIRMLSYKKDILQIVATMDQNAISDAKVALKDYYSTPGRLSIERISGEQLPMEQCYINLAIVEKPEDMKKEQSKSPSSLFARLKVDEVRSDIQVALPELFDPRKCSDGTDITPRRILIRGDAGVGKTTLCKKIVHNYINDKVWQDLFDYLLWIPLRQLKGKSKPTYNLEELIHHVYFPARIDWKILAKTLSKAIENPITGIGSSRTLFLLDGLDEVSNEVNSTDGISTFLQHLLQKPNVIITSRPQRLNRNQLGTLHLKLETIGFSQAQVKAYIGNRDIIKDPAKAVEIQSFLKANPLIQGLVRIPIQLDAVCYCWDLADFSNDSPKTMTNIYTLIVQKLWRKDISSLKKMTEGGQSQQSDFEQWDQSELDSIIEDEINFLNGFAFIGLNDNIIEFNSKDRDRIKTELRNQCVELPKPYIKTLNRLSFLRTSDKGSRLPYAEQSYHFLHLTFQEYFAAKYFVSRWTAGRESKLNPARGSSISPWVFLQKEKYNPRYIIFWRFVAGLMHTSGNEDLVEFFRRLDDEPGDLLGTMHQRLVMNCLCEIPLPDSKTIGFEPIRDSLENKLFHWVLFTLKVDVHSTMILQSEFPEHLLKKLLEEDNAETRIRALEAFNRRPSVTSDILDIAVSWFNTSCSARLKIQSIGILISNIESSTKERLESIILSLKDEDSRVSLPQEILTSLTDALKDENQDVRYAAASALGHQASLPQEILTSLTDALKDENQDVRYAAASALSHQASLPQEILTSLTDALKDENWHTTYYSL</sequence>
<dbReference type="Pfam" id="PF23238">
    <property type="entry name" value="DUF7068"/>
    <property type="match status" value="1"/>
</dbReference>
<dbReference type="InterPro" id="IPR011989">
    <property type="entry name" value="ARM-like"/>
</dbReference>
<dbReference type="SUPFAM" id="SSF48371">
    <property type="entry name" value="ARM repeat"/>
    <property type="match status" value="1"/>
</dbReference>
<proteinExistence type="predicted"/>
<feature type="repeat" description="HEAT" evidence="1">
    <location>
        <begin position="1088"/>
        <end position="1112"/>
    </location>
</feature>
<comment type="caution">
    <text evidence="4">The sequence shown here is derived from an EMBL/GenBank/DDBJ whole genome shotgun (WGS) entry which is preliminary data.</text>
</comment>
<feature type="region of interest" description="Disordered" evidence="2">
    <location>
        <begin position="1"/>
        <end position="69"/>
    </location>
</feature>
<name>A0A3D8Q997_9HELO</name>
<evidence type="ECO:0000313" key="5">
    <source>
        <dbReference type="Proteomes" id="UP000256645"/>
    </source>
</evidence>
<accession>A0A3D8Q997</accession>
<organism evidence="4 5">
    <name type="scientific">Coleophoma cylindrospora</name>
    <dbReference type="NCBI Taxonomy" id="1849047"/>
    <lineage>
        <taxon>Eukaryota</taxon>
        <taxon>Fungi</taxon>
        <taxon>Dikarya</taxon>
        <taxon>Ascomycota</taxon>
        <taxon>Pezizomycotina</taxon>
        <taxon>Leotiomycetes</taxon>
        <taxon>Helotiales</taxon>
        <taxon>Dermateaceae</taxon>
        <taxon>Coleophoma</taxon>
    </lineage>
</organism>
<protein>
    <recommendedName>
        <fullName evidence="3">NACHT domain-containing protein</fullName>
    </recommendedName>
</protein>
<dbReference type="PROSITE" id="PS50837">
    <property type="entry name" value="NACHT"/>
    <property type="match status" value="1"/>
</dbReference>
<evidence type="ECO:0000259" key="3">
    <source>
        <dbReference type="PROSITE" id="PS50837"/>
    </source>
</evidence>
<evidence type="ECO:0000313" key="4">
    <source>
        <dbReference type="EMBL" id="RDW58024.1"/>
    </source>
</evidence>
<reference evidence="4 5" key="1">
    <citation type="journal article" date="2018" name="IMA Fungus">
        <title>IMA Genome-F 9: Draft genome sequence of Annulohypoxylon stygium, Aspergillus mulundensis, Berkeleyomyces basicola (syn. Thielaviopsis basicola), Ceratocystis smalleyi, two Cercospora beticola strains, Coleophoma cylindrospora, Fusarium fracticaudum, Phialophora cf. hyalina, and Morchella septimelata.</title>
        <authorList>
            <person name="Wingfield B.D."/>
            <person name="Bills G.F."/>
            <person name="Dong Y."/>
            <person name="Huang W."/>
            <person name="Nel W.J."/>
            <person name="Swalarsk-Parry B.S."/>
            <person name="Vaghefi N."/>
            <person name="Wilken P.M."/>
            <person name="An Z."/>
            <person name="de Beer Z.W."/>
            <person name="De Vos L."/>
            <person name="Chen L."/>
            <person name="Duong T.A."/>
            <person name="Gao Y."/>
            <person name="Hammerbacher A."/>
            <person name="Kikkert J.R."/>
            <person name="Li Y."/>
            <person name="Li H."/>
            <person name="Li K."/>
            <person name="Li Q."/>
            <person name="Liu X."/>
            <person name="Ma X."/>
            <person name="Naidoo K."/>
            <person name="Pethybridge S.J."/>
            <person name="Sun J."/>
            <person name="Steenkamp E.T."/>
            <person name="van der Nest M.A."/>
            <person name="van Wyk S."/>
            <person name="Wingfield M.J."/>
            <person name="Xiong C."/>
            <person name="Yue Q."/>
            <person name="Zhang X."/>
        </authorList>
    </citation>
    <scope>NUCLEOTIDE SEQUENCE [LARGE SCALE GENOMIC DNA]</scope>
    <source>
        <strain evidence="4 5">BP6252</strain>
    </source>
</reference>
<dbReference type="Proteomes" id="UP000256645">
    <property type="component" value="Unassembled WGS sequence"/>
</dbReference>
<feature type="compositionally biased region" description="Low complexity" evidence="2">
    <location>
        <begin position="41"/>
        <end position="50"/>
    </location>
</feature>
<dbReference type="InterPro" id="IPR055496">
    <property type="entry name" value="DUF7068"/>
</dbReference>
<dbReference type="Gene3D" id="3.40.50.300">
    <property type="entry name" value="P-loop containing nucleotide triphosphate hydrolases"/>
    <property type="match status" value="1"/>
</dbReference>
<feature type="domain" description="NACHT" evidence="3">
    <location>
        <begin position="491"/>
        <end position="622"/>
    </location>
</feature>
<dbReference type="SUPFAM" id="SSF52540">
    <property type="entry name" value="P-loop containing nucleoside triphosphate hydrolases"/>
    <property type="match status" value="1"/>
</dbReference>
<feature type="compositionally biased region" description="Basic and acidic residues" evidence="2">
    <location>
        <begin position="51"/>
        <end position="69"/>
    </location>
</feature>
<dbReference type="Gene3D" id="1.25.10.10">
    <property type="entry name" value="Leucine-rich Repeat Variant"/>
    <property type="match status" value="1"/>
</dbReference>
<dbReference type="AlphaFoldDB" id="A0A3D8Q997"/>
<dbReference type="InterPro" id="IPR021133">
    <property type="entry name" value="HEAT_type_2"/>
</dbReference>
<dbReference type="EMBL" id="PDLM01000018">
    <property type="protein sequence ID" value="RDW58024.1"/>
    <property type="molecule type" value="Genomic_DNA"/>
</dbReference>
<dbReference type="InterPro" id="IPR016024">
    <property type="entry name" value="ARM-type_fold"/>
</dbReference>
<gene>
    <name evidence="4" type="ORF">BP6252_13435</name>
</gene>
<keyword evidence="5" id="KW-1185">Reference proteome</keyword>
<evidence type="ECO:0000256" key="1">
    <source>
        <dbReference type="PROSITE-ProRule" id="PRU00103"/>
    </source>
</evidence>
<evidence type="ECO:0000256" key="2">
    <source>
        <dbReference type="SAM" id="MobiDB-lite"/>
    </source>
</evidence>
<dbReference type="PANTHER" id="PTHR46844">
    <property type="entry name" value="SLR5058 PROTEIN"/>
    <property type="match status" value="1"/>
</dbReference>
<dbReference type="Pfam" id="PF05729">
    <property type="entry name" value="NACHT"/>
    <property type="match status" value="1"/>
</dbReference>
<feature type="compositionally biased region" description="Basic residues" evidence="2">
    <location>
        <begin position="16"/>
        <end position="27"/>
    </location>
</feature>
<dbReference type="InterPro" id="IPR027417">
    <property type="entry name" value="P-loop_NTPase"/>
</dbReference>
<dbReference type="OrthoDB" id="3543169at2759"/>
<dbReference type="PANTHER" id="PTHR46844:SF1">
    <property type="entry name" value="SLR5058 PROTEIN"/>
    <property type="match status" value="1"/>
</dbReference>